<dbReference type="SMART" id="SM00504">
    <property type="entry name" value="Ubox"/>
    <property type="match status" value="1"/>
</dbReference>
<accession>A0A0A0L1F5</accession>
<dbReference type="InterPro" id="IPR045210">
    <property type="entry name" value="RING-Ubox_PUB"/>
</dbReference>
<dbReference type="PANTHER" id="PTHR22849">
    <property type="entry name" value="WDSAM1 PROTEIN"/>
    <property type="match status" value="1"/>
</dbReference>
<dbReference type="KEGG" id="csv:101205757"/>
<comment type="function">
    <text evidence="5">Functions as an E3 ubiquitin ligase.</text>
</comment>
<dbReference type="OrthoDB" id="10064100at2759"/>
<protein>
    <recommendedName>
        <fullName evidence="5 6">U-box domain-containing protein</fullName>
        <ecNumber evidence="5">2.3.2.27</ecNumber>
    </recommendedName>
    <alternativeName>
        <fullName evidence="5">RING-type E3 ubiquitin transferase PUB</fullName>
    </alternativeName>
</protein>
<dbReference type="SUPFAM" id="SSF48371">
    <property type="entry name" value="ARM repeat"/>
    <property type="match status" value="1"/>
</dbReference>
<dbReference type="Pfam" id="PF25598">
    <property type="entry name" value="ARM_PUB"/>
    <property type="match status" value="1"/>
</dbReference>
<comment type="pathway">
    <text evidence="2 5">Protein modification; protein ubiquitination.</text>
</comment>
<dbReference type="GO" id="GO:0061630">
    <property type="term" value="F:ubiquitin protein ligase activity"/>
    <property type="evidence" value="ECO:0007669"/>
    <property type="project" value="UniProtKB-UniRule"/>
</dbReference>
<dbReference type="Pfam" id="PF04564">
    <property type="entry name" value="U-box"/>
    <property type="match status" value="1"/>
</dbReference>
<evidence type="ECO:0000313" key="8">
    <source>
        <dbReference type="Proteomes" id="UP000029981"/>
    </source>
</evidence>
<sequence length="424" mass="46727">MAELDQVLDPPPYFLCPISFQIMKDPVTVASGITYDRESIEKWLLSHKHNTCPVSHIVLSHFHITPNHTLRRVIQAWCTLNASKGVERIPTPKPPVDREQVVRILAHANLSPFSQKNSLCRLRSIATANESNKRCMESAGVVEFLAGVVCNNSTTNMEYGLEDYAFDDMSANSADEALLILHKLQVSESSLKFLLSNNGGIFVSTLTKILQNRSYSSRSYSVMLLNSMFQVADQIQIQNLTADFFTEIIQILKDQISKQASKSALKLLIAVSSSFRNRVKAVQAGAVPVLIDLLLDLDSSENKRLCEMILVLLDLLCSCADGRAELLNHAAGIAVVSKKILRVSSVGSEKAVGILWSVAKFSGSQSVVQEMVRIGVVTKLCFVLQVVGAGVKAKEKAKEILKLHGRTWRNSSCLPSTLRSAYPQ</sequence>
<dbReference type="GO" id="GO:0016567">
    <property type="term" value="P:protein ubiquitination"/>
    <property type="evidence" value="ECO:0007669"/>
    <property type="project" value="UniProtKB-UniRule"/>
</dbReference>
<comment type="catalytic activity">
    <reaction evidence="1 5">
        <text>S-ubiquitinyl-[E2 ubiquitin-conjugating enzyme]-L-cysteine + [acceptor protein]-L-lysine = [E2 ubiquitin-conjugating enzyme]-L-cysteine + N(6)-ubiquitinyl-[acceptor protein]-L-lysine.</text>
        <dbReference type="EC" id="2.3.2.27"/>
    </reaction>
</comment>
<keyword evidence="3 5" id="KW-0808">Transferase</keyword>
<dbReference type="PANTHER" id="PTHR22849:SF132">
    <property type="entry name" value="E3 UBIQUITIN-PROTEIN LIGASE PUB23"/>
    <property type="match status" value="1"/>
</dbReference>
<dbReference type="InterPro" id="IPR058678">
    <property type="entry name" value="ARM_PUB"/>
</dbReference>
<reference evidence="7 8" key="3">
    <citation type="journal article" date="2010" name="BMC Genomics">
        <title>Transcriptome sequencing and comparative analysis of cucumber flowers with different sex types.</title>
        <authorList>
            <person name="Guo S."/>
            <person name="Zheng Y."/>
            <person name="Joung J.G."/>
            <person name="Liu S."/>
            <person name="Zhang Z."/>
            <person name="Crasta O.R."/>
            <person name="Sobral B.W."/>
            <person name="Xu Y."/>
            <person name="Huang S."/>
            <person name="Fei Z."/>
        </authorList>
    </citation>
    <scope>NUCLEOTIDE SEQUENCE [LARGE SCALE GENOMIC DNA]</scope>
    <source>
        <strain evidence="8">cv. 9930</strain>
    </source>
</reference>
<dbReference type="EMBL" id="CM002925">
    <property type="protein sequence ID" value="KGN53961.1"/>
    <property type="molecule type" value="Genomic_DNA"/>
</dbReference>
<dbReference type="InterPro" id="IPR045185">
    <property type="entry name" value="PUB22/23/24-like"/>
</dbReference>
<dbReference type="Gramene" id="KGN53961">
    <property type="protein sequence ID" value="KGN53961"/>
    <property type="gene ID" value="Csa_4G194780"/>
</dbReference>
<dbReference type="OMA" id="WCTINAP"/>
<proteinExistence type="predicted"/>
<dbReference type="Gene3D" id="1.25.10.10">
    <property type="entry name" value="Leucine-rich Repeat Variant"/>
    <property type="match status" value="1"/>
</dbReference>
<evidence type="ECO:0000256" key="1">
    <source>
        <dbReference type="ARBA" id="ARBA00000900"/>
    </source>
</evidence>
<dbReference type="InterPro" id="IPR013083">
    <property type="entry name" value="Znf_RING/FYVE/PHD"/>
</dbReference>
<dbReference type="InterPro" id="IPR011989">
    <property type="entry name" value="ARM-like"/>
</dbReference>
<reference evidence="7 8" key="1">
    <citation type="journal article" date="2009" name="Nat. Genet.">
        <title>The genome of the cucumber, Cucumis sativus L.</title>
        <authorList>
            <person name="Huang S."/>
            <person name="Li R."/>
            <person name="Zhang Z."/>
            <person name="Li L."/>
            <person name="Gu X."/>
            <person name="Fan W."/>
            <person name="Lucas W.J."/>
            <person name="Wang X."/>
            <person name="Xie B."/>
            <person name="Ni P."/>
            <person name="Ren Y."/>
            <person name="Zhu H."/>
            <person name="Li J."/>
            <person name="Lin K."/>
            <person name="Jin W."/>
            <person name="Fei Z."/>
            <person name="Li G."/>
            <person name="Staub J."/>
            <person name="Kilian A."/>
            <person name="van der Vossen E.A."/>
            <person name="Wu Y."/>
            <person name="Guo J."/>
            <person name="He J."/>
            <person name="Jia Z."/>
            <person name="Ren Y."/>
            <person name="Tian G."/>
            <person name="Lu Y."/>
            <person name="Ruan J."/>
            <person name="Qian W."/>
            <person name="Wang M."/>
            <person name="Huang Q."/>
            <person name="Li B."/>
            <person name="Xuan Z."/>
            <person name="Cao J."/>
            <person name="Asan"/>
            <person name="Wu Z."/>
            <person name="Zhang J."/>
            <person name="Cai Q."/>
            <person name="Bai Y."/>
            <person name="Zhao B."/>
            <person name="Han Y."/>
            <person name="Li Y."/>
            <person name="Li X."/>
            <person name="Wang S."/>
            <person name="Shi Q."/>
            <person name="Liu S."/>
            <person name="Cho W.K."/>
            <person name="Kim J.Y."/>
            <person name="Xu Y."/>
            <person name="Heller-Uszynska K."/>
            <person name="Miao H."/>
            <person name="Cheng Z."/>
            <person name="Zhang S."/>
            <person name="Wu J."/>
            <person name="Yang Y."/>
            <person name="Kang H."/>
            <person name="Li M."/>
            <person name="Liang H."/>
            <person name="Ren X."/>
            <person name="Shi Z."/>
            <person name="Wen M."/>
            <person name="Jian M."/>
            <person name="Yang H."/>
            <person name="Zhang G."/>
            <person name="Yang Z."/>
            <person name="Chen R."/>
            <person name="Liu S."/>
            <person name="Li J."/>
            <person name="Ma L."/>
            <person name="Liu H."/>
            <person name="Zhou Y."/>
            <person name="Zhao J."/>
            <person name="Fang X."/>
            <person name="Li G."/>
            <person name="Fang L."/>
            <person name="Li Y."/>
            <person name="Liu D."/>
            <person name="Zheng H."/>
            <person name="Zhang Y."/>
            <person name="Qin N."/>
            <person name="Li Z."/>
            <person name="Yang G."/>
            <person name="Yang S."/>
            <person name="Bolund L."/>
            <person name="Kristiansen K."/>
            <person name="Zheng H."/>
            <person name="Li S."/>
            <person name="Zhang X."/>
            <person name="Yang H."/>
            <person name="Wang J."/>
            <person name="Sun R."/>
            <person name="Zhang B."/>
            <person name="Jiang S."/>
            <person name="Wang J."/>
            <person name="Du Y."/>
            <person name="Li S."/>
        </authorList>
    </citation>
    <scope>NUCLEOTIDE SEQUENCE [LARGE SCALE GENOMIC DNA]</scope>
    <source>
        <strain evidence="8">cv. 9930</strain>
    </source>
</reference>
<dbReference type="UniPathway" id="UPA00143"/>
<keyword evidence="4 5" id="KW-0833">Ubl conjugation pathway</keyword>
<evidence type="ECO:0000256" key="5">
    <source>
        <dbReference type="RuleBase" id="RU369093"/>
    </source>
</evidence>
<keyword evidence="8" id="KW-1185">Reference proteome</keyword>
<dbReference type="InterPro" id="IPR016024">
    <property type="entry name" value="ARM-type_fold"/>
</dbReference>
<feature type="domain" description="U-box" evidence="6">
    <location>
        <begin position="9"/>
        <end position="84"/>
    </location>
</feature>
<evidence type="ECO:0000256" key="2">
    <source>
        <dbReference type="ARBA" id="ARBA00004906"/>
    </source>
</evidence>
<evidence type="ECO:0000313" key="7">
    <source>
        <dbReference type="EMBL" id="KGN53961.1"/>
    </source>
</evidence>
<evidence type="ECO:0000256" key="3">
    <source>
        <dbReference type="ARBA" id="ARBA00022679"/>
    </source>
</evidence>
<dbReference type="EC" id="2.3.2.27" evidence="5"/>
<name>A0A0A0L1F5_CUCSA</name>
<dbReference type="SUPFAM" id="SSF57850">
    <property type="entry name" value="RING/U-box"/>
    <property type="match status" value="1"/>
</dbReference>
<evidence type="ECO:0000256" key="4">
    <source>
        <dbReference type="ARBA" id="ARBA00022786"/>
    </source>
</evidence>
<dbReference type="PROSITE" id="PS51698">
    <property type="entry name" value="U_BOX"/>
    <property type="match status" value="1"/>
</dbReference>
<dbReference type="InterPro" id="IPR003613">
    <property type="entry name" value="Ubox_domain"/>
</dbReference>
<evidence type="ECO:0000259" key="6">
    <source>
        <dbReference type="PROSITE" id="PS51698"/>
    </source>
</evidence>
<dbReference type="Gene3D" id="3.30.40.10">
    <property type="entry name" value="Zinc/RING finger domain, C3HC4 (zinc finger)"/>
    <property type="match status" value="1"/>
</dbReference>
<reference evidence="7 8" key="2">
    <citation type="journal article" date="2009" name="PLoS ONE">
        <title>An integrated genetic and cytogenetic map of the cucumber genome.</title>
        <authorList>
            <person name="Ren Y."/>
            <person name="Zhang Z."/>
            <person name="Liu J."/>
            <person name="Staub J.E."/>
            <person name="Han Y."/>
            <person name="Cheng Z."/>
            <person name="Li X."/>
            <person name="Lu J."/>
            <person name="Miao H."/>
            <person name="Kang H."/>
            <person name="Xie B."/>
            <person name="Gu X."/>
            <person name="Wang X."/>
            <person name="Du Y."/>
            <person name="Jin W."/>
            <person name="Huang S."/>
        </authorList>
    </citation>
    <scope>NUCLEOTIDE SEQUENCE [LARGE SCALE GENOMIC DNA]</scope>
    <source>
        <strain evidence="8">cv. 9930</strain>
    </source>
</reference>
<dbReference type="AlphaFoldDB" id="A0A0A0L1F5"/>
<reference evidence="7 8" key="4">
    <citation type="journal article" date="2011" name="BMC Genomics">
        <title>RNA-Seq improves annotation of protein-coding genes in the cucumber genome.</title>
        <authorList>
            <person name="Li Z."/>
            <person name="Zhang Z."/>
            <person name="Yan P."/>
            <person name="Huang S."/>
            <person name="Fei Z."/>
            <person name="Lin K."/>
        </authorList>
    </citation>
    <scope>NUCLEOTIDE SEQUENCE [LARGE SCALE GENOMIC DNA]</scope>
    <source>
        <strain evidence="8">cv. 9930</strain>
    </source>
</reference>
<organism evidence="7 8">
    <name type="scientific">Cucumis sativus</name>
    <name type="common">Cucumber</name>
    <dbReference type="NCBI Taxonomy" id="3659"/>
    <lineage>
        <taxon>Eukaryota</taxon>
        <taxon>Viridiplantae</taxon>
        <taxon>Streptophyta</taxon>
        <taxon>Embryophyta</taxon>
        <taxon>Tracheophyta</taxon>
        <taxon>Spermatophyta</taxon>
        <taxon>Magnoliopsida</taxon>
        <taxon>eudicotyledons</taxon>
        <taxon>Gunneridae</taxon>
        <taxon>Pentapetalae</taxon>
        <taxon>rosids</taxon>
        <taxon>fabids</taxon>
        <taxon>Cucurbitales</taxon>
        <taxon>Cucurbitaceae</taxon>
        <taxon>Benincaseae</taxon>
        <taxon>Cucumis</taxon>
    </lineage>
</organism>
<dbReference type="CDD" id="cd16664">
    <property type="entry name" value="RING-Ubox_PUB"/>
    <property type="match status" value="1"/>
</dbReference>
<gene>
    <name evidence="7" type="ORF">Csa_4G194780</name>
</gene>
<dbReference type="Proteomes" id="UP000029981">
    <property type="component" value="Chromosome 4"/>
</dbReference>